<evidence type="ECO:0000313" key="2">
    <source>
        <dbReference type="EMBL" id="AZQ77009.1"/>
    </source>
</evidence>
<dbReference type="EMBL" id="CP034593">
    <property type="protein sequence ID" value="AZQ77009.1"/>
    <property type="molecule type" value="Genomic_DNA"/>
</dbReference>
<sequence>MTVPDSSAANPEYLASVKQARQRALLFAVTALVVLIIGAILVADVTRVASIIGLSVLGWAIVQLIGIGYLRMRPKNPAVGVAIVGGIATALTVLLITFFSSGFDEALLVAGTWLAGGALSEAVRGSRWQRALGEKGISGDVVRTLAIHTGYDGTPMASFLTGGILVGIWAWLLDVLPWVTPFAALVHCAVALGLSAKAKA</sequence>
<keyword evidence="1" id="KW-1133">Transmembrane helix</keyword>
<reference evidence="2 3" key="1">
    <citation type="submission" date="2018-12" db="EMBL/GenBank/DDBJ databases">
        <title>Complete genome sequence of Flaviflexus sp. H23T48.</title>
        <authorList>
            <person name="Bae J.-W."/>
            <person name="Lee J.-Y."/>
        </authorList>
    </citation>
    <scope>NUCLEOTIDE SEQUENCE [LARGE SCALE GENOMIC DNA]</scope>
    <source>
        <strain evidence="2 3">H23T48</strain>
    </source>
</reference>
<dbReference type="AlphaFoldDB" id="A0A3S9PXC4"/>
<evidence type="ECO:0000256" key="1">
    <source>
        <dbReference type="SAM" id="Phobius"/>
    </source>
</evidence>
<keyword evidence="3" id="KW-1185">Reference proteome</keyword>
<keyword evidence="1" id="KW-0812">Transmembrane</keyword>
<dbReference type="OrthoDB" id="9949449at2"/>
<dbReference type="Proteomes" id="UP000280344">
    <property type="component" value="Chromosome"/>
</dbReference>
<proteinExistence type="predicted"/>
<protein>
    <submittedName>
        <fullName evidence="2">Uncharacterized protein</fullName>
    </submittedName>
</protein>
<evidence type="ECO:0000313" key="3">
    <source>
        <dbReference type="Proteomes" id="UP000280344"/>
    </source>
</evidence>
<organism evidence="2 3">
    <name type="scientific">Flaviflexus ciconiae</name>
    <dbReference type="NCBI Taxonomy" id="2496867"/>
    <lineage>
        <taxon>Bacteria</taxon>
        <taxon>Bacillati</taxon>
        <taxon>Actinomycetota</taxon>
        <taxon>Actinomycetes</taxon>
        <taxon>Actinomycetales</taxon>
        <taxon>Actinomycetaceae</taxon>
        <taxon>Flaviflexus</taxon>
    </lineage>
</organism>
<feature type="transmembrane region" description="Helical" evidence="1">
    <location>
        <begin position="24"/>
        <end position="43"/>
    </location>
</feature>
<gene>
    <name evidence="2" type="ORF">EJ997_06320</name>
</gene>
<keyword evidence="1" id="KW-0472">Membrane</keyword>
<feature type="transmembrane region" description="Helical" evidence="1">
    <location>
        <begin position="49"/>
        <end position="70"/>
    </location>
</feature>
<name>A0A3S9PXC4_9ACTO</name>
<accession>A0A3S9PXC4</accession>
<dbReference type="KEGG" id="flh:EJ997_06320"/>
<feature type="transmembrane region" description="Helical" evidence="1">
    <location>
        <begin position="77"/>
        <end position="100"/>
    </location>
</feature>
<feature type="transmembrane region" description="Helical" evidence="1">
    <location>
        <begin position="153"/>
        <end position="172"/>
    </location>
</feature>
<dbReference type="RefSeq" id="WP_126703814.1">
    <property type="nucleotide sequence ID" value="NZ_CP034593.1"/>
</dbReference>